<dbReference type="PROSITE" id="PS50097">
    <property type="entry name" value="BTB"/>
    <property type="match status" value="1"/>
</dbReference>
<dbReference type="Gene3D" id="3.30.710.10">
    <property type="entry name" value="Potassium Channel Kv1.1, Chain A"/>
    <property type="match status" value="1"/>
</dbReference>
<name>A0A8T0EPA1_ARGBR</name>
<reference evidence="2" key="2">
    <citation type="submission" date="2020-06" db="EMBL/GenBank/DDBJ databases">
        <authorList>
            <person name="Sheffer M."/>
        </authorList>
    </citation>
    <scope>NUCLEOTIDE SEQUENCE</scope>
</reference>
<dbReference type="PANTHER" id="PTHR24413">
    <property type="entry name" value="SPECKLE-TYPE POZ PROTEIN"/>
    <property type="match status" value="1"/>
</dbReference>
<feature type="domain" description="BTB" evidence="1">
    <location>
        <begin position="41"/>
        <end position="108"/>
    </location>
</feature>
<gene>
    <name evidence="2" type="ORF">HNY73_014547</name>
</gene>
<evidence type="ECO:0000313" key="3">
    <source>
        <dbReference type="Proteomes" id="UP000807504"/>
    </source>
</evidence>
<sequence length="211" mass="24753">MLSEYEDKEKQTLSEACDDRISCHSTFLEDLKCLYQSQIVSDIKIKTTCTTFSAHKIVLSSLSSKFKEMFTTDLKDKPTDFIEIKDLDDDIVLRMLLFFYTESLDDVQWDMAMKLYHAADVYQIQRLKFKCSSFLLENLIVSNVGDLLLLAHDHHDNKLKSVVADYICIYDEEIFNSDEWAAFSEAYFQLAFETMRIKYKKNKKFLVSNPY</sequence>
<dbReference type="InterPro" id="IPR000210">
    <property type="entry name" value="BTB/POZ_dom"/>
</dbReference>
<protein>
    <submittedName>
        <fullName evidence="2">TD and POZ domain-containing protein 4</fullName>
    </submittedName>
</protein>
<evidence type="ECO:0000259" key="1">
    <source>
        <dbReference type="PROSITE" id="PS50097"/>
    </source>
</evidence>
<dbReference type="AlphaFoldDB" id="A0A8T0EPA1"/>
<dbReference type="EMBL" id="JABXBU010002072">
    <property type="protein sequence ID" value="KAF8777732.1"/>
    <property type="molecule type" value="Genomic_DNA"/>
</dbReference>
<proteinExistence type="predicted"/>
<evidence type="ECO:0000313" key="2">
    <source>
        <dbReference type="EMBL" id="KAF8777732.1"/>
    </source>
</evidence>
<organism evidence="2 3">
    <name type="scientific">Argiope bruennichi</name>
    <name type="common">Wasp spider</name>
    <name type="synonym">Aranea bruennichi</name>
    <dbReference type="NCBI Taxonomy" id="94029"/>
    <lineage>
        <taxon>Eukaryota</taxon>
        <taxon>Metazoa</taxon>
        <taxon>Ecdysozoa</taxon>
        <taxon>Arthropoda</taxon>
        <taxon>Chelicerata</taxon>
        <taxon>Arachnida</taxon>
        <taxon>Araneae</taxon>
        <taxon>Araneomorphae</taxon>
        <taxon>Entelegynae</taxon>
        <taxon>Araneoidea</taxon>
        <taxon>Araneidae</taxon>
        <taxon>Argiope</taxon>
    </lineage>
</organism>
<dbReference type="Proteomes" id="UP000807504">
    <property type="component" value="Unassembled WGS sequence"/>
</dbReference>
<comment type="caution">
    <text evidence="2">The sequence shown here is derived from an EMBL/GenBank/DDBJ whole genome shotgun (WGS) entry which is preliminary data.</text>
</comment>
<dbReference type="Gene3D" id="1.25.40.420">
    <property type="match status" value="1"/>
</dbReference>
<accession>A0A8T0EPA1</accession>
<keyword evidence="3" id="KW-1185">Reference proteome</keyword>
<dbReference type="SMART" id="SM00225">
    <property type="entry name" value="BTB"/>
    <property type="match status" value="1"/>
</dbReference>
<reference evidence="2" key="1">
    <citation type="journal article" date="2020" name="bioRxiv">
        <title>Chromosome-level reference genome of the European wasp spider Argiope bruennichi: a resource for studies on range expansion and evolutionary adaptation.</title>
        <authorList>
            <person name="Sheffer M.M."/>
            <person name="Hoppe A."/>
            <person name="Krehenwinkel H."/>
            <person name="Uhl G."/>
            <person name="Kuss A.W."/>
            <person name="Jensen L."/>
            <person name="Jensen C."/>
            <person name="Gillespie R.G."/>
            <person name="Hoff K.J."/>
            <person name="Prost S."/>
        </authorList>
    </citation>
    <scope>NUCLEOTIDE SEQUENCE</scope>
</reference>
<dbReference type="InterPro" id="IPR011333">
    <property type="entry name" value="SKP1/BTB/POZ_sf"/>
</dbReference>
<dbReference type="SUPFAM" id="SSF54695">
    <property type="entry name" value="POZ domain"/>
    <property type="match status" value="1"/>
</dbReference>
<dbReference type="Pfam" id="PF00651">
    <property type="entry name" value="BTB"/>
    <property type="match status" value="1"/>
</dbReference>